<dbReference type="InterPro" id="IPR035892">
    <property type="entry name" value="C2_domain_sf"/>
</dbReference>
<accession>A0A1Y3B1B6</accession>
<evidence type="ECO:0000259" key="1">
    <source>
        <dbReference type="PROSITE" id="PS50004"/>
    </source>
</evidence>
<comment type="caution">
    <text evidence="2">The sequence shown here is derived from an EMBL/GenBank/DDBJ whole genome shotgun (WGS) entry which is preliminary data.</text>
</comment>
<name>A0A1Y3B1B6_EURMA</name>
<dbReference type="Proteomes" id="UP000194236">
    <property type="component" value="Unassembled WGS sequence"/>
</dbReference>
<sequence length="135" mass="15923">MSTGHHINNDGSLHVLIKEADDLNLNQYNINGYSYCKVMLKPERNKDDRQKTKSVKMGQCPRWNETIVFRNISKTDMNVKELEIAIMWQDKSTKTYMGSIRLTNHEDSSNEEQNLWRQSIERPNLWAYGKIPLRH</sequence>
<evidence type="ECO:0000313" key="2">
    <source>
        <dbReference type="EMBL" id="OTF74591.1"/>
    </source>
</evidence>
<keyword evidence="3" id="KW-1185">Reference proteome</keyword>
<organism evidence="2 3">
    <name type="scientific">Euroglyphus maynei</name>
    <name type="common">Mayne's house dust mite</name>
    <dbReference type="NCBI Taxonomy" id="6958"/>
    <lineage>
        <taxon>Eukaryota</taxon>
        <taxon>Metazoa</taxon>
        <taxon>Ecdysozoa</taxon>
        <taxon>Arthropoda</taxon>
        <taxon>Chelicerata</taxon>
        <taxon>Arachnida</taxon>
        <taxon>Acari</taxon>
        <taxon>Acariformes</taxon>
        <taxon>Sarcoptiformes</taxon>
        <taxon>Astigmata</taxon>
        <taxon>Psoroptidia</taxon>
        <taxon>Analgoidea</taxon>
        <taxon>Pyroglyphidae</taxon>
        <taxon>Pyroglyphinae</taxon>
        <taxon>Euroglyphus</taxon>
    </lineage>
</organism>
<dbReference type="AlphaFoldDB" id="A0A1Y3B1B6"/>
<dbReference type="PANTHER" id="PTHR45716:SF2">
    <property type="entry name" value="BITESIZE, ISOFORM I"/>
    <property type="match status" value="1"/>
</dbReference>
<feature type="domain" description="C2" evidence="1">
    <location>
        <begin position="1"/>
        <end position="117"/>
    </location>
</feature>
<dbReference type="SUPFAM" id="SSF49562">
    <property type="entry name" value="C2 domain (Calcium/lipid-binding domain, CaLB)"/>
    <property type="match status" value="1"/>
</dbReference>
<dbReference type="GO" id="GO:0006887">
    <property type="term" value="P:exocytosis"/>
    <property type="evidence" value="ECO:0007669"/>
    <property type="project" value="TreeGrafter"/>
</dbReference>
<dbReference type="PROSITE" id="PS50004">
    <property type="entry name" value="C2"/>
    <property type="match status" value="1"/>
</dbReference>
<dbReference type="InterPro" id="IPR000008">
    <property type="entry name" value="C2_dom"/>
</dbReference>
<dbReference type="Gene3D" id="2.60.40.150">
    <property type="entry name" value="C2 domain"/>
    <property type="match status" value="1"/>
</dbReference>
<protein>
    <recommendedName>
        <fullName evidence="1">C2 domain-containing protein</fullName>
    </recommendedName>
</protein>
<reference evidence="2 3" key="1">
    <citation type="submission" date="2017-03" db="EMBL/GenBank/DDBJ databases">
        <title>Genome Survey of Euroglyphus maynei.</title>
        <authorList>
            <person name="Arlian L.G."/>
            <person name="Morgan M.S."/>
            <person name="Rider S.D."/>
        </authorList>
    </citation>
    <scope>NUCLEOTIDE SEQUENCE [LARGE SCALE GENOMIC DNA]</scope>
    <source>
        <strain evidence="2">Arlian Lab</strain>
        <tissue evidence="2">Whole body</tissue>
    </source>
</reference>
<dbReference type="Pfam" id="PF00168">
    <property type="entry name" value="C2"/>
    <property type="match status" value="1"/>
</dbReference>
<dbReference type="OrthoDB" id="195679at2759"/>
<dbReference type="SMART" id="SM00239">
    <property type="entry name" value="C2"/>
    <property type="match status" value="1"/>
</dbReference>
<dbReference type="PANTHER" id="PTHR45716">
    <property type="entry name" value="BITESIZE, ISOFORM I"/>
    <property type="match status" value="1"/>
</dbReference>
<dbReference type="GO" id="GO:0042043">
    <property type="term" value="F:neurexin family protein binding"/>
    <property type="evidence" value="ECO:0007669"/>
    <property type="project" value="TreeGrafter"/>
</dbReference>
<gene>
    <name evidence="2" type="ORF">BLA29_001992</name>
</gene>
<dbReference type="EMBL" id="MUJZ01046309">
    <property type="protein sequence ID" value="OTF74591.1"/>
    <property type="molecule type" value="Genomic_DNA"/>
</dbReference>
<evidence type="ECO:0000313" key="3">
    <source>
        <dbReference type="Proteomes" id="UP000194236"/>
    </source>
</evidence>
<proteinExistence type="predicted"/>